<sequence length="435" mass="50231">MYFIKKEQLLIMYNLKRVYVAATFNPDHFHIVLSENKNNSFHLIWSQSYPNEGLYDRKKVINSIKLKDKLKEVLGKASAYVGSKILKVLVSFENILDDLSIRKITTNTMTFVNKWHLIYKQVNAYTKQFCKVDPYLKQTNVFSWKVLNFIDTKNEQEVDSLEVGHNYQANVQIYSSKNPLVDQINAIFYNTGYQVLNNSCPELDLHSMLKQPKADKIVVNIQSEQTVFATYSNGALIHLSKTKFGENDVFAFVHEKSSATNISLPQIKNLVYNHLNQLNQKPINLVCKTNDQFLNMGFLSNQQLLSLIVQSLSQIADALNSECQKITKKFHCQIEQIVVYSNCEIIALAAEELAKIMDEKLKISAYKNTMRFLRPIHFLTGLAIMRQVQEDNLLGREESCLEVFYSESFDKKFDRNLTFLSLSKDVSQIVQKIIK</sequence>
<keyword evidence="2" id="KW-1185">Reference proteome</keyword>
<dbReference type="Proteomes" id="UP000261764">
    <property type="component" value="Chromosome I"/>
</dbReference>
<protein>
    <submittedName>
        <fullName evidence="1">Uncharacterized protein</fullName>
    </submittedName>
</protein>
<accession>A0A292IJ45</accession>
<reference evidence="1 2" key="1">
    <citation type="journal article" date="2015" name="Clin. Infect. Dis.">
        <title>Genomic Investigations unmask Mycoplasma amphoriforme, a new respiratory pathogen.</title>
        <authorList>
            <person name="Gillespie S.H."/>
            <person name="Ling C.L."/>
            <person name="Oravcova K."/>
            <person name="Pinheiro M."/>
            <person name="Wells L."/>
            <person name="Bryant J.M."/>
            <person name="McHugh T.D."/>
            <person name="Bebear C."/>
            <person name="Webster D."/>
            <person name="Harris S.R."/>
            <person name="Seth-Smith H.M."/>
            <person name="Thomson N.R."/>
        </authorList>
    </citation>
    <scope>NUCLEOTIDE SEQUENCE [LARGE SCALE GENOMIC DNA]</scope>
    <source>
        <strain evidence="1 2">A39</strain>
    </source>
</reference>
<gene>
    <name evidence="1" type="ORF">MAMA39_06110</name>
</gene>
<dbReference type="AlphaFoldDB" id="A0A292IJ45"/>
<evidence type="ECO:0000313" key="2">
    <source>
        <dbReference type="Proteomes" id="UP000261764"/>
    </source>
</evidence>
<organism evidence="1 2">
    <name type="scientific">Mycoplasma amphoriforme A39</name>
    <dbReference type="NCBI Taxonomy" id="572419"/>
    <lineage>
        <taxon>Bacteria</taxon>
        <taxon>Bacillati</taxon>
        <taxon>Mycoplasmatota</taxon>
        <taxon>Mollicutes</taxon>
        <taxon>Mycoplasmataceae</taxon>
        <taxon>Mycoplasma</taxon>
    </lineage>
</organism>
<name>A0A292IJ45_9MOLU</name>
<dbReference type="KEGG" id="mamp:MAMA39_06110"/>
<evidence type="ECO:0000313" key="1">
    <source>
        <dbReference type="EMBL" id="CDN40728.1"/>
    </source>
</evidence>
<proteinExistence type="predicted"/>
<dbReference type="EMBL" id="HG937516">
    <property type="protein sequence ID" value="CDN40728.1"/>
    <property type="molecule type" value="Genomic_DNA"/>
</dbReference>